<gene>
    <name evidence="1" type="ORF">HPB49_015735</name>
</gene>
<dbReference type="Proteomes" id="UP000821865">
    <property type="component" value="Chromosome 10"/>
</dbReference>
<dbReference type="EMBL" id="CM023479">
    <property type="protein sequence ID" value="KAH7974469.1"/>
    <property type="molecule type" value="Genomic_DNA"/>
</dbReference>
<keyword evidence="2" id="KW-1185">Reference proteome</keyword>
<comment type="caution">
    <text evidence="1">The sequence shown here is derived from an EMBL/GenBank/DDBJ whole genome shotgun (WGS) entry which is preliminary data.</text>
</comment>
<accession>A0ACB8DQJ1</accession>
<protein>
    <submittedName>
        <fullName evidence="1">Uncharacterized protein</fullName>
    </submittedName>
</protein>
<sequence>MLVDDHLDRLLEMAPIRSSANLDKLRDLYHEITLRTSAPEGLGVSPDEYAACLRRVIMKALPPDLGILYRRWLQEASSSNHDDTAVVTEDKFKQVEHLMTFLRIQVEAREARNFDQASSSASQRLHRREQRPMELNPPYPAALPIEVRTPYTCPRLLCNASDHTAQECSMSLTS</sequence>
<proteinExistence type="predicted"/>
<reference evidence="1" key="1">
    <citation type="submission" date="2020-05" db="EMBL/GenBank/DDBJ databases">
        <title>Large-scale comparative analyses of tick genomes elucidate their genetic diversity and vector capacities.</title>
        <authorList>
            <person name="Jia N."/>
            <person name="Wang J."/>
            <person name="Shi W."/>
            <person name="Du L."/>
            <person name="Sun Y."/>
            <person name="Zhan W."/>
            <person name="Jiang J."/>
            <person name="Wang Q."/>
            <person name="Zhang B."/>
            <person name="Ji P."/>
            <person name="Sakyi L.B."/>
            <person name="Cui X."/>
            <person name="Yuan T."/>
            <person name="Jiang B."/>
            <person name="Yang W."/>
            <person name="Lam T.T.-Y."/>
            <person name="Chang Q."/>
            <person name="Ding S."/>
            <person name="Wang X."/>
            <person name="Zhu J."/>
            <person name="Ruan X."/>
            <person name="Zhao L."/>
            <person name="Wei J."/>
            <person name="Que T."/>
            <person name="Du C."/>
            <person name="Cheng J."/>
            <person name="Dai P."/>
            <person name="Han X."/>
            <person name="Huang E."/>
            <person name="Gao Y."/>
            <person name="Liu J."/>
            <person name="Shao H."/>
            <person name="Ye R."/>
            <person name="Li L."/>
            <person name="Wei W."/>
            <person name="Wang X."/>
            <person name="Wang C."/>
            <person name="Yang T."/>
            <person name="Huo Q."/>
            <person name="Li W."/>
            <person name="Guo W."/>
            <person name="Chen H."/>
            <person name="Zhou L."/>
            <person name="Ni X."/>
            <person name="Tian J."/>
            <person name="Zhou Y."/>
            <person name="Sheng Y."/>
            <person name="Liu T."/>
            <person name="Pan Y."/>
            <person name="Xia L."/>
            <person name="Li J."/>
            <person name="Zhao F."/>
            <person name="Cao W."/>
        </authorList>
    </citation>
    <scope>NUCLEOTIDE SEQUENCE</scope>
    <source>
        <strain evidence="1">Dsil-2018</strain>
    </source>
</reference>
<name>A0ACB8DQJ1_DERSI</name>
<evidence type="ECO:0000313" key="1">
    <source>
        <dbReference type="EMBL" id="KAH7974469.1"/>
    </source>
</evidence>
<organism evidence="1 2">
    <name type="scientific">Dermacentor silvarum</name>
    <name type="common">Tick</name>
    <dbReference type="NCBI Taxonomy" id="543639"/>
    <lineage>
        <taxon>Eukaryota</taxon>
        <taxon>Metazoa</taxon>
        <taxon>Ecdysozoa</taxon>
        <taxon>Arthropoda</taxon>
        <taxon>Chelicerata</taxon>
        <taxon>Arachnida</taxon>
        <taxon>Acari</taxon>
        <taxon>Parasitiformes</taxon>
        <taxon>Ixodida</taxon>
        <taxon>Ixodoidea</taxon>
        <taxon>Ixodidae</taxon>
        <taxon>Rhipicephalinae</taxon>
        <taxon>Dermacentor</taxon>
    </lineage>
</organism>
<evidence type="ECO:0000313" key="2">
    <source>
        <dbReference type="Proteomes" id="UP000821865"/>
    </source>
</evidence>